<feature type="transmembrane region" description="Helical" evidence="1">
    <location>
        <begin position="37"/>
        <end position="62"/>
    </location>
</feature>
<evidence type="ECO:0000256" key="1">
    <source>
        <dbReference type="SAM" id="Phobius"/>
    </source>
</evidence>
<gene>
    <name evidence="2" type="ORF">NEMVEDRAFT_v1g233829</name>
</gene>
<proteinExistence type="predicted"/>
<dbReference type="HOGENOM" id="CLU_2834143_0_0_1"/>
<keyword evidence="3" id="KW-1185">Reference proteome</keyword>
<dbReference type="InParanoid" id="A7T3K2"/>
<name>A7T3K2_NEMVE</name>
<sequence length="66" mass="7650">MEHPAKILNAPFSTTLTSGSQLRAYQSKPSRTVHRPSYLVCFPITTLDLKFLLWWGCAFYFLQKKN</sequence>
<reference evidence="2 3" key="1">
    <citation type="journal article" date="2007" name="Science">
        <title>Sea anemone genome reveals ancestral eumetazoan gene repertoire and genomic organization.</title>
        <authorList>
            <person name="Putnam N.H."/>
            <person name="Srivastava M."/>
            <person name="Hellsten U."/>
            <person name="Dirks B."/>
            <person name="Chapman J."/>
            <person name="Salamov A."/>
            <person name="Terry A."/>
            <person name="Shapiro H."/>
            <person name="Lindquist E."/>
            <person name="Kapitonov V.V."/>
            <person name="Jurka J."/>
            <person name="Genikhovich G."/>
            <person name="Grigoriev I.V."/>
            <person name="Lucas S.M."/>
            <person name="Steele R.E."/>
            <person name="Finnerty J.R."/>
            <person name="Technau U."/>
            <person name="Martindale M.Q."/>
            <person name="Rokhsar D.S."/>
        </authorList>
    </citation>
    <scope>NUCLEOTIDE SEQUENCE [LARGE SCALE GENOMIC DNA]</scope>
    <source>
        <strain evidence="3">CH2 X CH6</strain>
    </source>
</reference>
<dbReference type="EMBL" id="DS470533">
    <property type="protein sequence ID" value="EDO29466.1"/>
    <property type="molecule type" value="Genomic_DNA"/>
</dbReference>
<keyword evidence="1" id="KW-0812">Transmembrane</keyword>
<dbReference type="Proteomes" id="UP000001593">
    <property type="component" value="Unassembled WGS sequence"/>
</dbReference>
<accession>A7T3K2</accession>
<dbReference type="AlphaFoldDB" id="A7T3K2"/>
<evidence type="ECO:0000313" key="2">
    <source>
        <dbReference type="EMBL" id="EDO29466.1"/>
    </source>
</evidence>
<keyword evidence="1" id="KW-0472">Membrane</keyword>
<evidence type="ECO:0000313" key="3">
    <source>
        <dbReference type="Proteomes" id="UP000001593"/>
    </source>
</evidence>
<organism evidence="2 3">
    <name type="scientific">Nematostella vectensis</name>
    <name type="common">Starlet sea anemone</name>
    <dbReference type="NCBI Taxonomy" id="45351"/>
    <lineage>
        <taxon>Eukaryota</taxon>
        <taxon>Metazoa</taxon>
        <taxon>Cnidaria</taxon>
        <taxon>Anthozoa</taxon>
        <taxon>Hexacorallia</taxon>
        <taxon>Actiniaria</taxon>
        <taxon>Edwardsiidae</taxon>
        <taxon>Nematostella</taxon>
    </lineage>
</organism>
<keyword evidence="1" id="KW-1133">Transmembrane helix</keyword>
<protein>
    <submittedName>
        <fullName evidence="2">Uncharacterized protein</fullName>
    </submittedName>
</protein>